<reference evidence="2" key="1">
    <citation type="submission" date="2016-05" db="EMBL/GenBank/DDBJ databases">
        <title>Comparative genomics of biotechnologically important yeasts.</title>
        <authorList>
            <consortium name="DOE Joint Genome Institute"/>
            <person name="Riley R."/>
            <person name="Haridas S."/>
            <person name="Wolfe K.H."/>
            <person name="Lopes M.R."/>
            <person name="Hittinger C.T."/>
            <person name="Goker M."/>
            <person name="Salamov A."/>
            <person name="Wisecaver J."/>
            <person name="Long T.M."/>
            <person name="Aerts A.L."/>
            <person name="Barry K."/>
            <person name="Choi C."/>
            <person name="Clum A."/>
            <person name="Coughlan A.Y."/>
            <person name="Deshpande S."/>
            <person name="Douglass A.P."/>
            <person name="Hanson S.J."/>
            <person name="Klenk H.-P."/>
            <person name="Labutti K."/>
            <person name="Lapidus A."/>
            <person name="Lindquist E."/>
            <person name="Lipzen A."/>
            <person name="Meier-Kolthoff J.P."/>
            <person name="Ohm R.A."/>
            <person name="Otillar R.P."/>
            <person name="Pangilinan J."/>
            <person name="Peng Y."/>
            <person name="Rokas A."/>
            <person name="Rosa C.A."/>
            <person name="Scheuner C."/>
            <person name="Sibirny A.A."/>
            <person name="Slot J.C."/>
            <person name="Stielow J.B."/>
            <person name="Sun H."/>
            <person name="Kurtzman C.P."/>
            <person name="Blackwell M."/>
            <person name="Grigoriev I.V."/>
            <person name="Jeffries T.W."/>
        </authorList>
    </citation>
    <scope>NUCLEOTIDE SEQUENCE [LARGE SCALE GENOMIC DNA]</scope>
    <source>
        <strain evidence="2">NRRL Y-17324</strain>
    </source>
</reference>
<keyword evidence="2" id="KW-1185">Reference proteome</keyword>
<accession>A0A1E4SRM8</accession>
<dbReference type="AlphaFoldDB" id="A0A1E4SRM8"/>
<organism evidence="1 2">
    <name type="scientific">Suhomyces tanzawaensis NRRL Y-17324</name>
    <dbReference type="NCBI Taxonomy" id="984487"/>
    <lineage>
        <taxon>Eukaryota</taxon>
        <taxon>Fungi</taxon>
        <taxon>Dikarya</taxon>
        <taxon>Ascomycota</taxon>
        <taxon>Saccharomycotina</taxon>
        <taxon>Pichiomycetes</taxon>
        <taxon>Debaryomycetaceae</taxon>
        <taxon>Suhomyces</taxon>
    </lineage>
</organism>
<evidence type="ECO:0000313" key="2">
    <source>
        <dbReference type="Proteomes" id="UP000094285"/>
    </source>
</evidence>
<sequence length="60" mass="6620">MSSCCLTPKTLGTKLSPLQIGQYASAEVKLNRQAIDFEEHLLFSETTSRGSSTKRTCHCN</sequence>
<dbReference type="RefSeq" id="XP_020067276.1">
    <property type="nucleotide sequence ID" value="XM_020207226.1"/>
</dbReference>
<protein>
    <submittedName>
        <fullName evidence="1">Uncharacterized protein</fullName>
    </submittedName>
</protein>
<gene>
    <name evidence="1" type="ORF">CANTADRAFT_24796</name>
</gene>
<dbReference type="EMBL" id="KV453909">
    <property type="protein sequence ID" value="ODV82154.1"/>
    <property type="molecule type" value="Genomic_DNA"/>
</dbReference>
<dbReference type="Proteomes" id="UP000094285">
    <property type="component" value="Unassembled WGS sequence"/>
</dbReference>
<dbReference type="GeneID" id="30981363"/>
<proteinExistence type="predicted"/>
<evidence type="ECO:0000313" key="1">
    <source>
        <dbReference type="EMBL" id="ODV82154.1"/>
    </source>
</evidence>
<name>A0A1E4SRM8_9ASCO</name>